<dbReference type="PANTHER" id="PTHR45947:SF3">
    <property type="entry name" value="SULFOQUINOVOSYL TRANSFERASE SQD2"/>
    <property type="match status" value="1"/>
</dbReference>
<organism evidence="2 3">
    <name type="scientific">Vibrio ponticus</name>
    <dbReference type="NCBI Taxonomy" id="265668"/>
    <lineage>
        <taxon>Bacteria</taxon>
        <taxon>Pseudomonadati</taxon>
        <taxon>Pseudomonadota</taxon>
        <taxon>Gammaproteobacteria</taxon>
        <taxon>Vibrionales</taxon>
        <taxon>Vibrionaceae</taxon>
        <taxon>Vibrio</taxon>
    </lineage>
</organism>
<dbReference type="SUPFAM" id="SSF53756">
    <property type="entry name" value="UDP-Glycosyltransferase/glycogen phosphorylase"/>
    <property type="match status" value="1"/>
</dbReference>
<feature type="domain" description="Glycosyl transferase family 1" evidence="1">
    <location>
        <begin position="216"/>
        <end position="339"/>
    </location>
</feature>
<sequence>MKIAYIFTLFPQFSETFACLDVKAMNKVDSIADVFSLKRPSKKQIELLKERGLGSVKLYYPSYTENLISIFDVKSFFYLLFLIIKHESGFFNIAKCIFYILPSISLYRNLSRSNYDIVHLFWGHTPSLCGLLYKKKLPSKKLTMFLGAYDLVQSLGVTKLLLSKVDRVFTHSVSNVAKIRKLCSDVDPIVIYRGIDTSTYSALKSIEKVRSRWCLSSRLINEKNIDDAILLFSRCTSTEDNAELWIFGDGPEKKRLASLVSSLKIKEKVIFYGHVKQSTMFNHMASCEVLLLLSNKPGECLPNAVKEAMYLGCKAVVRRSPGIDELIIDERFGCILDDSTVLTADEIKNALSSIDVELAYQHICDHFSLKNSAKEYRIQWGKLIE</sequence>
<dbReference type="Proteomes" id="UP000186206">
    <property type="component" value="Unassembled WGS sequence"/>
</dbReference>
<evidence type="ECO:0000313" key="3">
    <source>
        <dbReference type="Proteomes" id="UP000186206"/>
    </source>
</evidence>
<accession>A0ABX3FHF6</accession>
<proteinExistence type="predicted"/>
<keyword evidence="3" id="KW-1185">Reference proteome</keyword>
<comment type="caution">
    <text evidence="2">The sequence shown here is derived from an EMBL/GenBank/DDBJ whole genome shotgun (WGS) entry which is preliminary data.</text>
</comment>
<dbReference type="InterPro" id="IPR001296">
    <property type="entry name" value="Glyco_trans_1"/>
</dbReference>
<dbReference type="EMBL" id="MJMI01000100">
    <property type="protein sequence ID" value="OLQ89955.1"/>
    <property type="molecule type" value="Genomic_DNA"/>
</dbReference>
<dbReference type="Gene3D" id="3.40.50.2000">
    <property type="entry name" value="Glycogen Phosphorylase B"/>
    <property type="match status" value="2"/>
</dbReference>
<evidence type="ECO:0000259" key="1">
    <source>
        <dbReference type="Pfam" id="PF00534"/>
    </source>
</evidence>
<reference evidence="2 3" key="1">
    <citation type="submission" date="2016-09" db="EMBL/GenBank/DDBJ databases">
        <title>Genomic Taxonomy of the Vibrionaceae.</title>
        <authorList>
            <person name="Gonzalez-Castillo A."/>
            <person name="Gomez-Gil B."/>
            <person name="Enciso-Ibarra K."/>
        </authorList>
    </citation>
    <scope>NUCLEOTIDE SEQUENCE [LARGE SCALE GENOMIC DNA]</scope>
    <source>
        <strain evidence="2 3">CAIM 1731</strain>
    </source>
</reference>
<protein>
    <recommendedName>
        <fullName evidence="1">Glycosyl transferase family 1 domain-containing protein</fullName>
    </recommendedName>
</protein>
<dbReference type="CDD" id="cd03801">
    <property type="entry name" value="GT4_PimA-like"/>
    <property type="match status" value="1"/>
</dbReference>
<evidence type="ECO:0000313" key="2">
    <source>
        <dbReference type="EMBL" id="OLQ89955.1"/>
    </source>
</evidence>
<name>A0ABX3FHF6_9VIBR</name>
<gene>
    <name evidence="2" type="ORF">BIY21_14080</name>
</gene>
<dbReference type="InterPro" id="IPR050194">
    <property type="entry name" value="Glycosyltransferase_grp1"/>
</dbReference>
<dbReference type="RefSeq" id="WP_075650039.1">
    <property type="nucleotide sequence ID" value="NZ_AP019657.1"/>
</dbReference>
<dbReference type="Pfam" id="PF00534">
    <property type="entry name" value="Glycos_transf_1"/>
    <property type="match status" value="1"/>
</dbReference>
<dbReference type="PANTHER" id="PTHR45947">
    <property type="entry name" value="SULFOQUINOVOSYL TRANSFERASE SQD2"/>
    <property type="match status" value="1"/>
</dbReference>